<dbReference type="OrthoDB" id="10001797at2"/>
<dbReference type="Proteomes" id="UP000198122">
    <property type="component" value="Unassembled WGS sequence"/>
</dbReference>
<accession>A0A212T3J4</accession>
<feature type="transmembrane region" description="Helical" evidence="1">
    <location>
        <begin position="16"/>
        <end position="38"/>
    </location>
</feature>
<dbReference type="AlphaFoldDB" id="A0A212T3J4"/>
<keyword evidence="1" id="KW-1133">Transmembrane helix</keyword>
<keyword evidence="3" id="KW-1185">Reference proteome</keyword>
<feature type="transmembrane region" description="Helical" evidence="1">
    <location>
        <begin position="196"/>
        <end position="216"/>
    </location>
</feature>
<feature type="transmembrane region" description="Helical" evidence="1">
    <location>
        <begin position="58"/>
        <end position="78"/>
    </location>
</feature>
<evidence type="ECO:0000313" key="2">
    <source>
        <dbReference type="EMBL" id="SNC60608.1"/>
    </source>
</evidence>
<dbReference type="RefSeq" id="WP_088817337.1">
    <property type="nucleotide sequence ID" value="NZ_FYEZ01000001.1"/>
</dbReference>
<name>A0A212T3J4_9MICO</name>
<reference evidence="2 3" key="1">
    <citation type="submission" date="2017-06" db="EMBL/GenBank/DDBJ databases">
        <authorList>
            <person name="Kim H.J."/>
            <person name="Triplett B.A."/>
        </authorList>
    </citation>
    <scope>NUCLEOTIDE SEQUENCE [LARGE SCALE GENOMIC DNA]</scope>
    <source>
        <strain evidence="2 3">DSM 22179</strain>
    </source>
</reference>
<dbReference type="EMBL" id="FYEZ01000001">
    <property type="protein sequence ID" value="SNC60608.1"/>
    <property type="molecule type" value="Genomic_DNA"/>
</dbReference>
<feature type="transmembrane region" description="Helical" evidence="1">
    <location>
        <begin position="164"/>
        <end position="184"/>
    </location>
</feature>
<protein>
    <submittedName>
        <fullName evidence="2">Uncharacterized protein</fullName>
    </submittedName>
</protein>
<keyword evidence="1" id="KW-0472">Membrane</keyword>
<feature type="transmembrane region" description="Helical" evidence="1">
    <location>
        <begin position="99"/>
        <end position="126"/>
    </location>
</feature>
<proteinExistence type="predicted"/>
<gene>
    <name evidence="2" type="ORF">SAMN05445756_0314</name>
</gene>
<evidence type="ECO:0000256" key="1">
    <source>
        <dbReference type="SAM" id="Phobius"/>
    </source>
</evidence>
<keyword evidence="1" id="KW-0812">Transmembrane</keyword>
<organism evidence="2 3">
    <name type="scientific">Kytococcus aerolatus</name>
    <dbReference type="NCBI Taxonomy" id="592308"/>
    <lineage>
        <taxon>Bacteria</taxon>
        <taxon>Bacillati</taxon>
        <taxon>Actinomycetota</taxon>
        <taxon>Actinomycetes</taxon>
        <taxon>Micrococcales</taxon>
        <taxon>Kytococcaceae</taxon>
        <taxon>Kytococcus</taxon>
    </lineage>
</organism>
<evidence type="ECO:0000313" key="3">
    <source>
        <dbReference type="Proteomes" id="UP000198122"/>
    </source>
</evidence>
<feature type="transmembrane region" description="Helical" evidence="1">
    <location>
        <begin position="236"/>
        <end position="258"/>
    </location>
</feature>
<sequence length="268" mass="28900">MAKQLSRTAPGTSHPWLVPGIVALGVLGVLTVLTLTTVEGMAFVGPFHAYLSAVSGPASFALPVAASLIGGWQLRQLLADRHLDNTRTRAPLARTLRRACWPTALAGGLLGASVPLTTGLLTLTLLPARGYTFHPDSYYVQAHEIGTWNQQAVAAGELAAAHPWLFVVVHSLWVGLWCALLATFTQALLLIVRRPFTAFLVPMACVTVTSVALALARLETFTPTASQFPTFLSRFPWWHVLPAALGMILATGAAWWWVARRLPDLPEV</sequence>